<dbReference type="Proteomes" id="UP000516349">
    <property type="component" value="Chromosome"/>
</dbReference>
<keyword evidence="5 12" id="KW-0963">Cytoplasm</keyword>
<evidence type="ECO:0000313" key="16">
    <source>
        <dbReference type="Proteomes" id="UP000516349"/>
    </source>
</evidence>
<dbReference type="EMBL" id="CP060244">
    <property type="protein sequence ID" value="QNT78024.1"/>
    <property type="molecule type" value="Genomic_DNA"/>
</dbReference>
<dbReference type="NCBIfam" id="TIGR00046">
    <property type="entry name" value="RsmE family RNA methyltransferase"/>
    <property type="match status" value="1"/>
</dbReference>
<dbReference type="PANTHER" id="PTHR30027:SF3">
    <property type="entry name" value="16S RRNA (URACIL(1498)-N(3))-METHYLTRANSFERASE"/>
    <property type="match status" value="1"/>
</dbReference>
<feature type="domain" description="Ribosomal RNA small subunit methyltransferase E PUA-like" evidence="14">
    <location>
        <begin position="26"/>
        <end position="69"/>
    </location>
</feature>
<protein>
    <recommendedName>
        <fullName evidence="4 12">Ribosomal RNA small subunit methyltransferase E</fullName>
        <ecNumber evidence="3 12">2.1.1.193</ecNumber>
    </recommendedName>
</protein>
<keyword evidence="9 12" id="KW-0949">S-adenosyl-L-methionine</keyword>
<accession>A0A7H1NQG4</accession>
<keyword evidence="8 12" id="KW-0808">Transferase</keyword>
<dbReference type="SUPFAM" id="SSF75217">
    <property type="entry name" value="alpha/beta knot"/>
    <property type="match status" value="1"/>
</dbReference>
<gene>
    <name evidence="15" type="primary">rsmE</name>
    <name evidence="15" type="ORF">JGUZn3_07910</name>
</gene>
<evidence type="ECO:0000259" key="13">
    <source>
        <dbReference type="Pfam" id="PF04452"/>
    </source>
</evidence>
<organism evidence="15 16">
    <name type="scientific">Entomobacter blattae</name>
    <dbReference type="NCBI Taxonomy" id="2762277"/>
    <lineage>
        <taxon>Bacteria</taxon>
        <taxon>Pseudomonadati</taxon>
        <taxon>Pseudomonadota</taxon>
        <taxon>Alphaproteobacteria</taxon>
        <taxon>Acetobacterales</taxon>
        <taxon>Acetobacteraceae</taxon>
        <taxon>Entomobacter</taxon>
    </lineage>
</organism>
<evidence type="ECO:0000256" key="10">
    <source>
        <dbReference type="ARBA" id="ARBA00025699"/>
    </source>
</evidence>
<dbReference type="AlphaFoldDB" id="A0A7H1NQG4"/>
<evidence type="ECO:0000256" key="7">
    <source>
        <dbReference type="ARBA" id="ARBA00022603"/>
    </source>
</evidence>
<comment type="catalytic activity">
    <reaction evidence="11 12">
        <text>uridine(1498) in 16S rRNA + S-adenosyl-L-methionine = N(3)-methyluridine(1498) in 16S rRNA + S-adenosyl-L-homocysteine + H(+)</text>
        <dbReference type="Rhea" id="RHEA:42920"/>
        <dbReference type="Rhea" id="RHEA-COMP:10283"/>
        <dbReference type="Rhea" id="RHEA-COMP:10284"/>
        <dbReference type="ChEBI" id="CHEBI:15378"/>
        <dbReference type="ChEBI" id="CHEBI:57856"/>
        <dbReference type="ChEBI" id="CHEBI:59789"/>
        <dbReference type="ChEBI" id="CHEBI:65315"/>
        <dbReference type="ChEBI" id="CHEBI:74502"/>
        <dbReference type="EC" id="2.1.1.193"/>
    </reaction>
</comment>
<keyword evidence="16" id="KW-1185">Reference proteome</keyword>
<evidence type="ECO:0000256" key="6">
    <source>
        <dbReference type="ARBA" id="ARBA00022552"/>
    </source>
</evidence>
<reference evidence="15 16" key="1">
    <citation type="submission" date="2020-08" db="EMBL/GenBank/DDBJ databases">
        <title>Complete genome sequence of Entomobacter blattae G55GP.</title>
        <authorList>
            <person name="Poehlein A."/>
            <person name="Guzman J."/>
            <person name="Daniel R."/>
            <person name="Vilcinskas A."/>
        </authorList>
    </citation>
    <scope>NUCLEOTIDE SEQUENCE [LARGE SCALE GENOMIC DNA]</scope>
    <source>
        <strain evidence="15 16">G55GP</strain>
    </source>
</reference>
<dbReference type="Pfam" id="PF20260">
    <property type="entry name" value="PUA_4"/>
    <property type="match status" value="1"/>
</dbReference>
<evidence type="ECO:0000256" key="3">
    <source>
        <dbReference type="ARBA" id="ARBA00012328"/>
    </source>
</evidence>
<dbReference type="Gene3D" id="2.40.240.20">
    <property type="entry name" value="Hypothetical PUA domain-like, domain 1"/>
    <property type="match status" value="1"/>
</dbReference>
<evidence type="ECO:0000256" key="4">
    <source>
        <dbReference type="ARBA" id="ARBA00013673"/>
    </source>
</evidence>
<dbReference type="InterPro" id="IPR029028">
    <property type="entry name" value="Alpha/beta_knot_MTases"/>
</dbReference>
<comment type="similarity">
    <text evidence="2 12">Belongs to the RNA methyltransferase RsmE family.</text>
</comment>
<dbReference type="SUPFAM" id="SSF88697">
    <property type="entry name" value="PUA domain-like"/>
    <property type="match status" value="1"/>
</dbReference>
<evidence type="ECO:0000256" key="1">
    <source>
        <dbReference type="ARBA" id="ARBA00004496"/>
    </source>
</evidence>
<sequence>MQTLPRVYYHFTKSPYEGQLCPLPVEIMHYLVSVMRCGVSDRIRLFNAQAGEWEAELVVTDRKKGHVRLISQARPPVTVEADPVLAFAPLKREATDLVVRMGTELGVGRFAPVICAHSNTHKVKEERWQVIAREAAEQCERMDLPTFEPLQAVEAFLQTWPPNKILAVAVERMENGPYLEPQSLLVQRIRQGLPIADGVLIGPEGGFSPGEKKYFFSLPFVVPLSLGPCILRAETAAVTALGLLQCWPSVEAWSKIVREGQDVSRSKF</sequence>
<dbReference type="RefSeq" id="WP_203414412.1">
    <property type="nucleotide sequence ID" value="NZ_CP060244.1"/>
</dbReference>
<dbReference type="InterPro" id="IPR046887">
    <property type="entry name" value="RsmE_PUA-like"/>
</dbReference>
<dbReference type="PIRSF" id="PIRSF015601">
    <property type="entry name" value="MTase_slr0722"/>
    <property type="match status" value="1"/>
</dbReference>
<comment type="function">
    <text evidence="10 12">Specifically methylates the N3 position of the uracil ring of uridine 1498 (m3U1498) in 16S rRNA. Acts on the fully assembled 30S ribosomal subunit.</text>
</comment>
<comment type="subcellular location">
    <subcellularLocation>
        <location evidence="1 12">Cytoplasm</location>
    </subcellularLocation>
</comment>
<dbReference type="Gene3D" id="3.40.1280.10">
    <property type="match status" value="1"/>
</dbReference>
<dbReference type="CDD" id="cd18084">
    <property type="entry name" value="RsmE-like"/>
    <property type="match status" value="1"/>
</dbReference>
<proteinExistence type="inferred from homology"/>
<evidence type="ECO:0000256" key="11">
    <source>
        <dbReference type="ARBA" id="ARBA00047944"/>
    </source>
</evidence>
<dbReference type="GO" id="GO:0070475">
    <property type="term" value="P:rRNA base methylation"/>
    <property type="evidence" value="ECO:0007669"/>
    <property type="project" value="TreeGrafter"/>
</dbReference>
<dbReference type="Pfam" id="PF04452">
    <property type="entry name" value="Methyltrans_RNA"/>
    <property type="match status" value="1"/>
</dbReference>
<evidence type="ECO:0000256" key="12">
    <source>
        <dbReference type="PIRNR" id="PIRNR015601"/>
    </source>
</evidence>
<name>A0A7H1NQG4_9PROT</name>
<dbReference type="KEGG" id="ebla:JGUZn3_07910"/>
<dbReference type="InterPro" id="IPR029026">
    <property type="entry name" value="tRNA_m1G_MTases_N"/>
</dbReference>
<feature type="domain" description="Ribosomal RNA small subunit methyltransferase E methyltransferase" evidence="13">
    <location>
        <begin position="84"/>
        <end position="245"/>
    </location>
</feature>
<dbReference type="PANTHER" id="PTHR30027">
    <property type="entry name" value="RIBOSOMAL RNA SMALL SUBUNIT METHYLTRANSFERASE E"/>
    <property type="match status" value="1"/>
</dbReference>
<evidence type="ECO:0000259" key="14">
    <source>
        <dbReference type="Pfam" id="PF20260"/>
    </source>
</evidence>
<evidence type="ECO:0000313" key="15">
    <source>
        <dbReference type="EMBL" id="QNT78024.1"/>
    </source>
</evidence>
<evidence type="ECO:0000256" key="8">
    <source>
        <dbReference type="ARBA" id="ARBA00022679"/>
    </source>
</evidence>
<keyword evidence="7 12" id="KW-0489">Methyltransferase</keyword>
<evidence type="ECO:0000256" key="5">
    <source>
        <dbReference type="ARBA" id="ARBA00022490"/>
    </source>
</evidence>
<dbReference type="InterPro" id="IPR006700">
    <property type="entry name" value="RsmE"/>
</dbReference>
<dbReference type="InterPro" id="IPR015947">
    <property type="entry name" value="PUA-like_sf"/>
</dbReference>
<dbReference type="GO" id="GO:0070042">
    <property type="term" value="F:rRNA (uridine-N3-)-methyltransferase activity"/>
    <property type="evidence" value="ECO:0007669"/>
    <property type="project" value="TreeGrafter"/>
</dbReference>
<dbReference type="GO" id="GO:0005737">
    <property type="term" value="C:cytoplasm"/>
    <property type="evidence" value="ECO:0007669"/>
    <property type="project" value="UniProtKB-SubCell"/>
</dbReference>
<evidence type="ECO:0000256" key="2">
    <source>
        <dbReference type="ARBA" id="ARBA00005528"/>
    </source>
</evidence>
<dbReference type="InterPro" id="IPR046886">
    <property type="entry name" value="RsmE_MTase_dom"/>
</dbReference>
<dbReference type="EC" id="2.1.1.193" evidence="3 12"/>
<evidence type="ECO:0000256" key="9">
    <source>
        <dbReference type="ARBA" id="ARBA00022691"/>
    </source>
</evidence>
<keyword evidence="6 12" id="KW-0698">rRNA processing</keyword>